<evidence type="ECO:0000256" key="2">
    <source>
        <dbReference type="SAM" id="Phobius"/>
    </source>
</evidence>
<keyword evidence="2" id="KW-0472">Membrane</keyword>
<organism evidence="3 4">
    <name type="scientific">Varanus komodoensis</name>
    <name type="common">Komodo dragon</name>
    <dbReference type="NCBI Taxonomy" id="61221"/>
    <lineage>
        <taxon>Eukaryota</taxon>
        <taxon>Metazoa</taxon>
        <taxon>Chordata</taxon>
        <taxon>Craniata</taxon>
        <taxon>Vertebrata</taxon>
        <taxon>Euteleostomi</taxon>
        <taxon>Lepidosauria</taxon>
        <taxon>Squamata</taxon>
        <taxon>Bifurcata</taxon>
        <taxon>Unidentata</taxon>
        <taxon>Episquamata</taxon>
        <taxon>Toxicofera</taxon>
        <taxon>Anguimorpha</taxon>
        <taxon>Paleoanguimorpha</taxon>
        <taxon>Varanoidea</taxon>
        <taxon>Varanidae</taxon>
        <taxon>Varanus</taxon>
    </lineage>
</organism>
<dbReference type="PANTHER" id="PTHR36877:SF1">
    <property type="entry name" value="SMALL INTEGRAL MEMBRANE PROTEIN 13"/>
    <property type="match status" value="1"/>
</dbReference>
<feature type="transmembrane region" description="Helical" evidence="2">
    <location>
        <begin position="118"/>
        <end position="141"/>
    </location>
</feature>
<keyword evidence="2" id="KW-1133">Transmembrane helix</keyword>
<proteinExistence type="predicted"/>
<protein>
    <submittedName>
        <fullName evidence="3">Small integral membrane protein 13</fullName>
    </submittedName>
</protein>
<feature type="region of interest" description="Disordered" evidence="1">
    <location>
        <begin position="161"/>
        <end position="200"/>
    </location>
</feature>
<dbReference type="Proteomes" id="UP000694545">
    <property type="component" value="Unplaced"/>
</dbReference>
<evidence type="ECO:0000313" key="3">
    <source>
        <dbReference type="Ensembl" id="ENSVKKP00000028436.1"/>
    </source>
</evidence>
<keyword evidence="2" id="KW-0812">Transmembrane</keyword>
<reference evidence="3" key="2">
    <citation type="submission" date="2025-09" db="UniProtKB">
        <authorList>
            <consortium name="Ensembl"/>
        </authorList>
    </citation>
    <scope>IDENTIFICATION</scope>
</reference>
<sequence length="200" mass="21841">SVELLWSGIAFGTPRLVIARLKPSAGRASEAGTVGTRRIGVASPSCLLQSSRLPLAPNYPLRPPAGQPAGRPVHSLVANRDVVVSSTLVLHPAVNRIEPRRPKQALIVTAKMWQSIGLTLLVIVATLVCVLLFMLCGWYVVWHLFLSKFKFLRELIGDTGSQQGDNEVAEPDGEQDVPPTPQRSRQKSIRQRRTPAEEAT</sequence>
<feature type="compositionally biased region" description="Basic residues" evidence="1">
    <location>
        <begin position="184"/>
        <end position="193"/>
    </location>
</feature>
<accession>A0A8D2LXD3</accession>
<dbReference type="Pfam" id="PF15938">
    <property type="entry name" value="DUF4750"/>
    <property type="match status" value="1"/>
</dbReference>
<reference evidence="3" key="1">
    <citation type="submission" date="2025-08" db="UniProtKB">
        <authorList>
            <consortium name="Ensembl"/>
        </authorList>
    </citation>
    <scope>IDENTIFICATION</scope>
</reference>
<dbReference type="AlphaFoldDB" id="A0A8D2LXD3"/>
<name>A0A8D2LXD3_VARKO</name>
<evidence type="ECO:0000256" key="1">
    <source>
        <dbReference type="SAM" id="MobiDB-lite"/>
    </source>
</evidence>
<dbReference type="InterPro" id="IPR031851">
    <property type="entry name" value="DUF4750"/>
</dbReference>
<dbReference type="PANTHER" id="PTHR36877">
    <property type="entry name" value="SMALL INTEGRAL MEMBRANE PROTEIN 13"/>
    <property type="match status" value="1"/>
</dbReference>
<keyword evidence="4" id="KW-1185">Reference proteome</keyword>
<dbReference type="Ensembl" id="ENSVKKT00000029116.1">
    <property type="protein sequence ID" value="ENSVKKP00000028436.1"/>
    <property type="gene ID" value="ENSVKKG00000018402.1"/>
</dbReference>
<evidence type="ECO:0000313" key="4">
    <source>
        <dbReference type="Proteomes" id="UP000694545"/>
    </source>
</evidence>